<comment type="caution">
    <text evidence="2">The sequence shown here is derived from an EMBL/GenBank/DDBJ whole genome shotgun (WGS) entry which is preliminary data.</text>
</comment>
<proteinExistence type="predicted"/>
<evidence type="ECO:0000313" key="2">
    <source>
        <dbReference type="EMBL" id="TRW96431.1"/>
    </source>
</evidence>
<sequence>MPAFNLDAVKNANCENQRRAHVVIHTISRSFTVILLSCNCHINLTELLHNQHLTKQKGVLMIIDWVAAKVQYFLPGQNAGLDELSTFFDFALSPEMTDLLYAQNDGRMDAKGARPWLEGIESKLDQRSMATQEAVAEEEQADQPANIPPFSLDEYEQALT</sequence>
<evidence type="ECO:0000256" key="1">
    <source>
        <dbReference type="SAM" id="MobiDB-lite"/>
    </source>
</evidence>
<name>A0ABY3CBF7_9GAMM</name>
<dbReference type="RefSeq" id="WP_127030322.1">
    <property type="nucleotide sequence ID" value="NZ_RYFG02000081.1"/>
</dbReference>
<dbReference type="Proteomes" id="UP000733744">
    <property type="component" value="Unassembled WGS sequence"/>
</dbReference>
<keyword evidence="3" id="KW-1185">Reference proteome</keyword>
<organism evidence="2 3">
    <name type="scientific">Candidatus Methylobacter oryzae</name>
    <dbReference type="NCBI Taxonomy" id="2497749"/>
    <lineage>
        <taxon>Bacteria</taxon>
        <taxon>Pseudomonadati</taxon>
        <taxon>Pseudomonadota</taxon>
        <taxon>Gammaproteobacteria</taxon>
        <taxon>Methylococcales</taxon>
        <taxon>Methylococcaceae</taxon>
        <taxon>Methylobacter</taxon>
    </lineage>
</organism>
<dbReference type="EMBL" id="RYFG02000081">
    <property type="protein sequence ID" value="TRW96431.1"/>
    <property type="molecule type" value="Genomic_DNA"/>
</dbReference>
<accession>A0ABY3CBF7</accession>
<reference evidence="2 3" key="1">
    <citation type="journal article" date="2019" name="Antonie Van Leeuwenhoek">
        <title>Description of 'Ca. Methylobacter oryzae' KRF1, a novel species from the environmentally important Methylobacter clade 2.</title>
        <authorList>
            <person name="Khatri K."/>
            <person name="Mohite J.A."/>
            <person name="Pandit P.S."/>
            <person name="Bahulikar R."/>
            <person name="Rahalkar M.C."/>
        </authorList>
    </citation>
    <scope>NUCLEOTIDE SEQUENCE [LARGE SCALE GENOMIC DNA]</scope>
    <source>
        <strain evidence="2 3">KRF1</strain>
    </source>
</reference>
<evidence type="ECO:0000313" key="3">
    <source>
        <dbReference type="Proteomes" id="UP000733744"/>
    </source>
</evidence>
<protein>
    <submittedName>
        <fullName evidence="2">Uncharacterized protein</fullName>
    </submittedName>
</protein>
<gene>
    <name evidence="2" type="ORF">EKO24_008590</name>
</gene>
<feature type="region of interest" description="Disordered" evidence="1">
    <location>
        <begin position="127"/>
        <end position="160"/>
    </location>
</feature>